<dbReference type="EMBL" id="AP019769">
    <property type="protein sequence ID" value="BBL45691.1"/>
    <property type="molecule type" value="Genomic_DNA"/>
</dbReference>
<dbReference type="Gene3D" id="3.40.605.10">
    <property type="entry name" value="Aldehyde Dehydrogenase, Chain A, domain 1"/>
    <property type="match status" value="1"/>
</dbReference>
<organism evidence="4 5">
    <name type="scientific">Nanobdella aerobiophila</name>
    <dbReference type="NCBI Taxonomy" id="2586965"/>
    <lineage>
        <taxon>Archaea</taxon>
        <taxon>Nanobdellota</taxon>
        <taxon>Nanobdellia</taxon>
        <taxon>Nanobdellales</taxon>
        <taxon>Nanobdellaceae</taxon>
        <taxon>Nanobdella</taxon>
    </lineage>
</organism>
<dbReference type="InterPro" id="IPR051020">
    <property type="entry name" value="ALDH-related_metabolic_enz"/>
</dbReference>
<dbReference type="GeneID" id="74568485"/>
<dbReference type="InterPro" id="IPR015590">
    <property type="entry name" value="Aldehyde_DH_dom"/>
</dbReference>
<sequence length="513" mass="58471">MEINIKEKTRLDIKSEKIKEIIRYDENGIPIFPAFVNKSWYYGNNEYIEIRSPIDQNIIAKVPKVDYETVEKEIDRLYNDRFIIRDTPGYKRIEGFLKTIDLINENIEDFVNVLMINVGKTKSQAIGEINSTIERLKRINLDVKKIYGEYQPGDWSSDYLESEGIIKREPLGLILAISPFNYPLFDSVSKIISVLLAGNSLLLKPPSLDPLPVILYYRMMELSGLPTASFSLITVPGRDMNKITSNKKISGILFTGSTETGEEIIKNSGIKQYLMELGGGDPVFVLNDTDIDYTAQRIVNGVTSFSGQRCDSIKIILVESDIYDRFKNRLLEEVSKVKIGDPRDPDIDFGPIMEIKTVDELMKGIEDAKSNGGKIIYGGNRFNNYIEPTIIEIDKNNVEKLYLFNKEIFLAVSILVKIDNIEEAINIANKRRYGLDASIFGNDINKIRKIIRYIDVGSIYINDFPRHGIGYYPYGGRKDSGIGREGVSYSIEGTTTYKTVVYNYKNKKVWNYV</sequence>
<dbReference type="Proteomes" id="UP001055553">
    <property type="component" value="Chromosome"/>
</dbReference>
<dbReference type="KEGG" id="naer:MJ1_0538"/>
<evidence type="ECO:0000256" key="1">
    <source>
        <dbReference type="ARBA" id="ARBA00009986"/>
    </source>
</evidence>
<dbReference type="PANTHER" id="PTHR42991">
    <property type="entry name" value="ALDEHYDE DEHYDROGENASE"/>
    <property type="match status" value="1"/>
</dbReference>
<dbReference type="GO" id="GO:0008911">
    <property type="term" value="F:lactaldehyde dehydrogenase (NAD+) activity"/>
    <property type="evidence" value="ECO:0007669"/>
    <property type="project" value="TreeGrafter"/>
</dbReference>
<evidence type="ECO:0000259" key="3">
    <source>
        <dbReference type="Pfam" id="PF00171"/>
    </source>
</evidence>
<dbReference type="PANTHER" id="PTHR42991:SF1">
    <property type="entry name" value="ALDEHYDE DEHYDROGENASE"/>
    <property type="match status" value="1"/>
</dbReference>
<accession>A0A915SL15</accession>
<reference evidence="5" key="1">
    <citation type="journal article" date="2022" name="Int. J. Syst. Evol. Microbiol.">
        <title>Nanobdella aerobiophila gen. nov., sp. nov., a thermoacidophilic, obligate ectosymbiotic archaeon, and proposal of Nanobdellaceae fam. nov., Nanobdellales ord. nov. and Nanobdellia class. nov.</title>
        <authorList>
            <person name="Kato S."/>
            <person name="Ogasawara A."/>
            <person name="Itoh T."/>
            <person name="Sakai H.D."/>
            <person name="Shimizu M."/>
            <person name="Yuki M."/>
            <person name="Kaneko M."/>
            <person name="Takashina T."/>
            <person name="Ohkuma M."/>
        </authorList>
    </citation>
    <scope>NUCLEOTIDE SEQUENCE [LARGE SCALE GENOMIC DNA]</scope>
    <source>
        <strain evidence="5">MJ1</strain>
    </source>
</reference>
<keyword evidence="2" id="KW-0560">Oxidoreductase</keyword>
<dbReference type="InterPro" id="IPR016163">
    <property type="entry name" value="Ald_DH_C"/>
</dbReference>
<keyword evidence="5" id="KW-1185">Reference proteome</keyword>
<dbReference type="SUPFAM" id="SSF53720">
    <property type="entry name" value="ALDH-like"/>
    <property type="match status" value="1"/>
</dbReference>
<dbReference type="Gene3D" id="3.40.309.10">
    <property type="entry name" value="Aldehyde Dehydrogenase, Chain A, domain 2"/>
    <property type="match status" value="1"/>
</dbReference>
<evidence type="ECO:0000313" key="4">
    <source>
        <dbReference type="EMBL" id="BBL45691.1"/>
    </source>
</evidence>
<dbReference type="AlphaFoldDB" id="A0A915SL15"/>
<gene>
    <name evidence="4" type="ORF">MJ1_0538</name>
</gene>
<evidence type="ECO:0000256" key="2">
    <source>
        <dbReference type="ARBA" id="ARBA00023002"/>
    </source>
</evidence>
<dbReference type="Pfam" id="PF00171">
    <property type="entry name" value="Aldedh"/>
    <property type="match status" value="1"/>
</dbReference>
<comment type="similarity">
    <text evidence="1">Belongs to the aldehyde dehydrogenase family.</text>
</comment>
<dbReference type="InterPro" id="IPR016162">
    <property type="entry name" value="Ald_DH_N"/>
</dbReference>
<proteinExistence type="inferred from homology"/>
<evidence type="ECO:0000313" key="5">
    <source>
        <dbReference type="Proteomes" id="UP001055553"/>
    </source>
</evidence>
<name>A0A915SL15_9ARCH</name>
<dbReference type="InterPro" id="IPR016161">
    <property type="entry name" value="Ald_DH/histidinol_DH"/>
</dbReference>
<dbReference type="RefSeq" id="WP_258393006.1">
    <property type="nucleotide sequence ID" value="NZ_AP019769.1"/>
</dbReference>
<protein>
    <submittedName>
        <fullName evidence="4">NAD(P)-dependent glyceraldehyde-3-phosphate dehydrogenase</fullName>
    </submittedName>
</protein>
<feature type="domain" description="Aldehyde dehydrogenase" evidence="3">
    <location>
        <begin position="40"/>
        <end position="500"/>
    </location>
</feature>